<gene>
    <name evidence="4" type="ORF">CRE_18592</name>
</gene>
<dbReference type="AlphaFoldDB" id="E3LK11"/>
<dbReference type="KEGG" id="crq:GCK72_019323"/>
<keyword evidence="5" id="KW-1185">Reference proteome</keyword>
<dbReference type="EMBL" id="DS268410">
    <property type="protein sequence ID" value="EFP00276.1"/>
    <property type="molecule type" value="Genomic_DNA"/>
</dbReference>
<dbReference type="PANTHER" id="PTHR47520:SF5">
    <property type="entry name" value="CX DOMAIN-CONTAINING PROTEIN"/>
    <property type="match status" value="1"/>
</dbReference>
<keyword evidence="2" id="KW-0812">Transmembrane</keyword>
<sequence>MLDQSGLSNLPKVHVVTSFKGCHACFWLFNVCNPILCTILCFDSLASAMMFHCLKLLIGLFLISQATCQRIPPSTSPRNIRETFLAGSEFEESLITNLLNSSAMVTLNDDITTLLSSSNLTYTLASPEKPFVFVDRNYFWNKEDFVSYADSDNTTTFSYICVFNVSQDNGIFSQIYFPNGDPITEIVFGCETSKECCGMKCCGDDVLINIIIVGAISLALLFLLLCNIIIGFKKRREKSKGAGKAAYHATDTTNAIENDIVSPEQITYETRQPSNGNESPAIKSIPIDKRI</sequence>
<dbReference type="Pfam" id="PF01705">
    <property type="entry name" value="CX"/>
    <property type="match status" value="1"/>
</dbReference>
<evidence type="ECO:0000259" key="3">
    <source>
        <dbReference type="Pfam" id="PF01705"/>
    </source>
</evidence>
<dbReference type="FunCoup" id="E3LK11">
    <property type="interactions" value="1082"/>
</dbReference>
<evidence type="ECO:0000256" key="1">
    <source>
        <dbReference type="SAM" id="MobiDB-lite"/>
    </source>
</evidence>
<feature type="compositionally biased region" description="Polar residues" evidence="1">
    <location>
        <begin position="268"/>
        <end position="278"/>
    </location>
</feature>
<evidence type="ECO:0000313" key="4">
    <source>
        <dbReference type="EMBL" id="EFP00276.1"/>
    </source>
</evidence>
<dbReference type="CTD" id="9839365"/>
<dbReference type="OMA" id="ETSKECC"/>
<feature type="region of interest" description="Disordered" evidence="1">
    <location>
        <begin position="268"/>
        <end position="291"/>
    </location>
</feature>
<dbReference type="eggNOG" id="KOG4297">
    <property type="taxonomic scope" value="Eukaryota"/>
</dbReference>
<dbReference type="InterPro" id="IPR002619">
    <property type="entry name" value="CX"/>
</dbReference>
<evidence type="ECO:0000256" key="2">
    <source>
        <dbReference type="SAM" id="Phobius"/>
    </source>
</evidence>
<keyword evidence="2" id="KW-1133">Transmembrane helix</keyword>
<name>E3LK11_CAERE</name>
<keyword evidence="2" id="KW-0472">Membrane</keyword>
<organism evidence="5">
    <name type="scientific">Caenorhabditis remanei</name>
    <name type="common">Caenorhabditis vulgaris</name>
    <dbReference type="NCBI Taxonomy" id="31234"/>
    <lineage>
        <taxon>Eukaryota</taxon>
        <taxon>Metazoa</taxon>
        <taxon>Ecdysozoa</taxon>
        <taxon>Nematoda</taxon>
        <taxon>Chromadorea</taxon>
        <taxon>Rhabditida</taxon>
        <taxon>Rhabditina</taxon>
        <taxon>Rhabditomorpha</taxon>
        <taxon>Rhabditoidea</taxon>
        <taxon>Rhabditidae</taxon>
        <taxon>Peloderinae</taxon>
        <taxon>Caenorhabditis</taxon>
    </lineage>
</organism>
<accession>E3LK11</accession>
<protein>
    <recommendedName>
        <fullName evidence="3">CX domain-containing protein</fullName>
    </recommendedName>
</protein>
<dbReference type="GeneID" id="9839365"/>
<feature type="transmembrane region" description="Helical" evidence="2">
    <location>
        <begin position="206"/>
        <end position="230"/>
    </location>
</feature>
<dbReference type="InParanoid" id="E3LK11"/>
<dbReference type="OrthoDB" id="5840305at2759"/>
<dbReference type="STRING" id="31234.E3LK11"/>
<reference evidence="4" key="1">
    <citation type="submission" date="2007-07" db="EMBL/GenBank/DDBJ databases">
        <title>PCAP assembly of the Caenorhabditis remanei genome.</title>
        <authorList>
            <consortium name="The Caenorhabditis remanei Sequencing Consortium"/>
            <person name="Wilson R.K."/>
        </authorList>
    </citation>
    <scope>NUCLEOTIDE SEQUENCE [LARGE SCALE GENOMIC DNA]</scope>
    <source>
        <strain evidence="4">PB4641</strain>
    </source>
</reference>
<feature type="domain" description="CX" evidence="3">
    <location>
        <begin position="138"/>
        <end position="202"/>
    </location>
</feature>
<proteinExistence type="predicted"/>
<dbReference type="HOGENOM" id="CLU_067412_0_0_1"/>
<dbReference type="RefSeq" id="XP_003115788.2">
    <property type="nucleotide sequence ID" value="XM_003115740.2"/>
</dbReference>
<dbReference type="Proteomes" id="UP000008281">
    <property type="component" value="Unassembled WGS sequence"/>
</dbReference>
<dbReference type="PANTHER" id="PTHR47520">
    <property type="entry name" value="CX DOMAIN-CONTAINING PROTEIN-RELATED"/>
    <property type="match status" value="1"/>
</dbReference>
<evidence type="ECO:0000313" key="5">
    <source>
        <dbReference type="Proteomes" id="UP000008281"/>
    </source>
</evidence>